<dbReference type="AlphaFoldDB" id="A0A1F5FIM3"/>
<accession>A0A1F5FIM3</accession>
<name>A0A1F5FIM3_9BACT</name>
<gene>
    <name evidence="2" type="ORF">A2Y64_00180</name>
</gene>
<comment type="caution">
    <text evidence="2">The sequence shown here is derived from an EMBL/GenBank/DDBJ whole genome shotgun (WGS) entry which is preliminary data.</text>
</comment>
<organism evidence="2 3">
    <name type="scientific">Candidatus Coatesbacteria bacterium RBG_13_66_14</name>
    <dbReference type="NCBI Taxonomy" id="1817816"/>
    <lineage>
        <taxon>Bacteria</taxon>
        <taxon>Candidatus Coatesiibacteriota</taxon>
    </lineage>
</organism>
<feature type="signal peptide" evidence="1">
    <location>
        <begin position="1"/>
        <end position="21"/>
    </location>
</feature>
<reference evidence="2 3" key="1">
    <citation type="journal article" date="2016" name="Nat. Commun.">
        <title>Thousands of microbial genomes shed light on interconnected biogeochemical processes in an aquifer system.</title>
        <authorList>
            <person name="Anantharaman K."/>
            <person name="Brown C.T."/>
            <person name="Hug L.A."/>
            <person name="Sharon I."/>
            <person name="Castelle C.J."/>
            <person name="Probst A.J."/>
            <person name="Thomas B.C."/>
            <person name="Singh A."/>
            <person name="Wilkins M.J."/>
            <person name="Karaoz U."/>
            <person name="Brodie E.L."/>
            <person name="Williams K.H."/>
            <person name="Hubbard S.S."/>
            <person name="Banfield J.F."/>
        </authorList>
    </citation>
    <scope>NUCLEOTIDE SEQUENCE [LARGE SCALE GENOMIC DNA]</scope>
</reference>
<protein>
    <submittedName>
        <fullName evidence="2">Uncharacterized protein</fullName>
    </submittedName>
</protein>
<evidence type="ECO:0000256" key="1">
    <source>
        <dbReference type="SAM" id="SignalP"/>
    </source>
</evidence>
<evidence type="ECO:0000313" key="3">
    <source>
        <dbReference type="Proteomes" id="UP000177187"/>
    </source>
</evidence>
<dbReference type="EMBL" id="MFAF01000010">
    <property type="protein sequence ID" value="OGD79457.1"/>
    <property type="molecule type" value="Genomic_DNA"/>
</dbReference>
<feature type="chain" id="PRO_5009518628" evidence="1">
    <location>
        <begin position="22"/>
        <end position="127"/>
    </location>
</feature>
<evidence type="ECO:0000313" key="2">
    <source>
        <dbReference type="EMBL" id="OGD79457.1"/>
    </source>
</evidence>
<dbReference type="Proteomes" id="UP000177187">
    <property type="component" value="Unassembled WGS sequence"/>
</dbReference>
<sequence length="127" mass="14068">MSKITLLTVTAILFALPAVRAADEWAGADLVLKVDTEYAFSHGWGHVLRCQVRDVLKGEFEAEEIALNVWASFDDFYPFARHRGIILGFVFYGEENPYGGFKDSAGNWWQLVSIGLGEEEPLVGGGE</sequence>
<proteinExistence type="predicted"/>
<keyword evidence="1" id="KW-0732">Signal</keyword>